<feature type="transmembrane region" description="Helical" evidence="1">
    <location>
        <begin position="110"/>
        <end position="134"/>
    </location>
</feature>
<reference evidence="2 3" key="1">
    <citation type="submission" date="2023-11" db="EMBL/GenBank/DDBJ databases">
        <title>Genome sequence of Microbacterium rhizosphaerae KACC 19337.</title>
        <authorList>
            <person name="Choi H."/>
            <person name="Kim S."/>
            <person name="Kim Y."/>
            <person name="Kwon S.-W."/>
            <person name="Heo J."/>
        </authorList>
    </citation>
    <scope>NUCLEOTIDE SEQUENCE [LARGE SCALE GENOMIC DNA]</scope>
    <source>
        <strain evidence="2 3">KACC 19337</strain>
    </source>
</reference>
<evidence type="ECO:0000256" key="1">
    <source>
        <dbReference type="SAM" id="Phobius"/>
    </source>
</evidence>
<evidence type="ECO:0000313" key="3">
    <source>
        <dbReference type="Proteomes" id="UP001323798"/>
    </source>
</evidence>
<evidence type="ECO:0000313" key="2">
    <source>
        <dbReference type="EMBL" id="WPR90466.1"/>
    </source>
</evidence>
<dbReference type="Proteomes" id="UP001323798">
    <property type="component" value="Chromosome"/>
</dbReference>
<feature type="transmembrane region" description="Helical" evidence="1">
    <location>
        <begin position="48"/>
        <end position="73"/>
    </location>
</feature>
<name>A0ABZ0SSW5_9MICO</name>
<keyword evidence="1" id="KW-0472">Membrane</keyword>
<sequence>MSAASSNTSEDLVRRSREALSALAAQFLLGMGANLLGSPEDNTGAARIVAGIVLGLHALVGIGLIVVAVRAWLVARREGIARRAALWAFIVIILTFLAGVGTMFTGSDWLSFAMSVGFVAAAALYVAVGAIALARRQSARTQSLS</sequence>
<evidence type="ECO:0008006" key="4">
    <source>
        <dbReference type="Google" id="ProtNLM"/>
    </source>
</evidence>
<organism evidence="2 3">
    <name type="scientific">Microbacterium rhizosphaerae</name>
    <dbReference type="NCBI Taxonomy" id="1678237"/>
    <lineage>
        <taxon>Bacteria</taxon>
        <taxon>Bacillati</taxon>
        <taxon>Actinomycetota</taxon>
        <taxon>Actinomycetes</taxon>
        <taxon>Micrococcales</taxon>
        <taxon>Microbacteriaceae</taxon>
        <taxon>Microbacterium</taxon>
    </lineage>
</organism>
<dbReference type="EMBL" id="CP139368">
    <property type="protein sequence ID" value="WPR90466.1"/>
    <property type="molecule type" value="Genomic_DNA"/>
</dbReference>
<accession>A0ABZ0SSW5</accession>
<proteinExistence type="predicted"/>
<protein>
    <recommendedName>
        <fullName evidence="4">Integral membrane protein</fullName>
    </recommendedName>
</protein>
<feature type="transmembrane region" description="Helical" evidence="1">
    <location>
        <begin position="20"/>
        <end position="36"/>
    </location>
</feature>
<feature type="transmembrane region" description="Helical" evidence="1">
    <location>
        <begin position="85"/>
        <end position="104"/>
    </location>
</feature>
<gene>
    <name evidence="2" type="ORF">SM116_04020</name>
</gene>
<dbReference type="RefSeq" id="WP_320943178.1">
    <property type="nucleotide sequence ID" value="NZ_BAABEU010000011.1"/>
</dbReference>
<keyword evidence="1" id="KW-0812">Transmembrane</keyword>
<keyword evidence="1" id="KW-1133">Transmembrane helix</keyword>
<keyword evidence="3" id="KW-1185">Reference proteome</keyword>